<feature type="transmembrane region" description="Helical" evidence="2">
    <location>
        <begin position="77"/>
        <end position="98"/>
    </location>
</feature>
<dbReference type="InterPro" id="IPR016989">
    <property type="entry name" value="Atp1_alphaprobac"/>
</dbReference>
<keyword evidence="4" id="KW-1185">Reference proteome</keyword>
<dbReference type="AlphaFoldDB" id="A0A7T2LNA6"/>
<keyword evidence="1" id="KW-0375">Hydrogen ion transport</keyword>
<evidence type="ECO:0000313" key="3">
    <source>
        <dbReference type="EMBL" id="QPQ56183.1"/>
    </source>
</evidence>
<reference evidence="3 4" key="1">
    <citation type="submission" date="2020-11" db="EMBL/GenBank/DDBJ databases">
        <title>Genome seq and assembly of Sphingosinicella sp.</title>
        <authorList>
            <person name="Chhetri G."/>
        </authorList>
    </citation>
    <scope>NUCLEOTIDE SEQUENCE [LARGE SCALE GENOMIC DNA]</scope>
    <source>
        <strain evidence="3 4">UDD2</strain>
    </source>
</reference>
<dbReference type="RefSeq" id="WP_200973043.1">
    <property type="nucleotide sequence ID" value="NZ_CP065592.1"/>
</dbReference>
<dbReference type="InterPro" id="IPR032820">
    <property type="entry name" value="ATPase_put"/>
</dbReference>
<dbReference type="EMBL" id="CP065592">
    <property type="protein sequence ID" value="QPQ56183.1"/>
    <property type="molecule type" value="Genomic_DNA"/>
</dbReference>
<comment type="similarity">
    <text evidence="1">Belongs to the bacterial AtpI family.</text>
</comment>
<dbReference type="GO" id="GO:1902600">
    <property type="term" value="P:proton transmembrane transport"/>
    <property type="evidence" value="ECO:0007669"/>
    <property type="project" value="UniProtKB-KW"/>
</dbReference>
<dbReference type="KEGG" id="sflv:IC614_01330"/>
<dbReference type="Pfam" id="PF09527">
    <property type="entry name" value="ATPase_gene1"/>
    <property type="match status" value="1"/>
</dbReference>
<keyword evidence="1" id="KW-0406">Ion transport</keyword>
<keyword evidence="1" id="KW-0813">Transport</keyword>
<evidence type="ECO:0000313" key="4">
    <source>
        <dbReference type="Proteomes" id="UP000594873"/>
    </source>
</evidence>
<dbReference type="PIRSF" id="PIRSF032126">
    <property type="entry name" value="F0F1_ATP_synthase_subunit_I"/>
    <property type="match status" value="1"/>
</dbReference>
<keyword evidence="2" id="KW-0812">Transmembrane</keyword>
<gene>
    <name evidence="3" type="ORF">IC614_01330</name>
</gene>
<sequence length="106" mass="11753">MTEDESGQDQQLPKDARLNSLDERLRQAQLDEKVRTGMARKPGDSDYQKGNRVLADLIGGLVGGAVIGWALDQLFDTTPLLLLVFLFLGIGVAFRNIIRNSSRRPD</sequence>
<evidence type="ECO:0000256" key="1">
    <source>
        <dbReference type="PIRNR" id="PIRNR032126"/>
    </source>
</evidence>
<dbReference type="Proteomes" id="UP000594873">
    <property type="component" value="Chromosome"/>
</dbReference>
<name>A0A7T2LNA6_9SPHN</name>
<keyword evidence="1 2" id="KW-0472">Membrane</keyword>
<dbReference type="GO" id="GO:0045259">
    <property type="term" value="C:proton-transporting ATP synthase complex"/>
    <property type="evidence" value="ECO:0007669"/>
    <property type="project" value="UniProtKB-UniRule"/>
</dbReference>
<organism evidence="3 4">
    <name type="scientific">Allosphingosinicella flava</name>
    <dbReference type="NCBI Taxonomy" id="2771430"/>
    <lineage>
        <taxon>Bacteria</taxon>
        <taxon>Pseudomonadati</taxon>
        <taxon>Pseudomonadota</taxon>
        <taxon>Alphaproteobacteria</taxon>
        <taxon>Sphingomonadales</taxon>
        <taxon>Sphingomonadaceae</taxon>
        <taxon>Allosphingosinicella</taxon>
    </lineage>
</organism>
<evidence type="ECO:0000256" key="2">
    <source>
        <dbReference type="SAM" id="Phobius"/>
    </source>
</evidence>
<keyword evidence="2" id="KW-1133">Transmembrane helix</keyword>
<comment type="function">
    <text evidence="1">A possible function for this protein is to guide the assembly of the membrane sector of the ATPase enzyme complex.</text>
</comment>
<proteinExistence type="inferred from homology"/>
<accession>A0A7T2LNA6</accession>
<feature type="transmembrane region" description="Helical" evidence="2">
    <location>
        <begin position="53"/>
        <end position="71"/>
    </location>
</feature>
<protein>
    <recommendedName>
        <fullName evidence="1">ATP synthase protein I</fullName>
    </recommendedName>
</protein>